<feature type="transmembrane region" description="Helical" evidence="1">
    <location>
        <begin position="26"/>
        <end position="46"/>
    </location>
</feature>
<name>A0A136Q065_9ACTN</name>
<feature type="transmembrane region" description="Helical" evidence="1">
    <location>
        <begin position="113"/>
        <end position="131"/>
    </location>
</feature>
<gene>
    <name evidence="2" type="ORF">AWW66_00455</name>
</gene>
<reference evidence="2 3" key="1">
    <citation type="submission" date="2016-01" db="EMBL/GenBank/DDBJ databases">
        <title>Whole genome sequence and analysis of Micromonospora rosaria DSM 803, which can produce antibacterial substance rosamicin.</title>
        <authorList>
            <person name="Yang H."/>
            <person name="He X."/>
            <person name="Zhu D."/>
        </authorList>
    </citation>
    <scope>NUCLEOTIDE SEQUENCE [LARGE SCALE GENOMIC DNA]</scope>
    <source>
        <strain evidence="2 3">DSM 803</strain>
    </source>
</reference>
<dbReference type="EMBL" id="LRQV01000001">
    <property type="protein sequence ID" value="KXK63954.1"/>
    <property type="molecule type" value="Genomic_DNA"/>
</dbReference>
<keyword evidence="1" id="KW-0812">Transmembrane</keyword>
<feature type="transmembrane region" description="Helical" evidence="1">
    <location>
        <begin position="143"/>
        <end position="164"/>
    </location>
</feature>
<feature type="transmembrane region" description="Helical" evidence="1">
    <location>
        <begin position="208"/>
        <end position="226"/>
    </location>
</feature>
<organism evidence="2 3">
    <name type="scientific">Micromonospora rosaria</name>
    <dbReference type="NCBI Taxonomy" id="47874"/>
    <lineage>
        <taxon>Bacteria</taxon>
        <taxon>Bacillati</taxon>
        <taxon>Actinomycetota</taxon>
        <taxon>Actinomycetes</taxon>
        <taxon>Micromonosporales</taxon>
        <taxon>Micromonosporaceae</taxon>
        <taxon>Micromonospora</taxon>
    </lineage>
</organism>
<accession>A0A136Q065</accession>
<dbReference type="RefSeq" id="WP_067359266.1">
    <property type="nucleotide sequence ID" value="NZ_JBIUBN010000012.1"/>
</dbReference>
<sequence length="243" mass="24504">MALRLDPDTAAVVLQAVALRLGPLAVVQPVMASGLFMAVLIEAAVLRRRVVRRDLCAVTVGVTGLAVFLLLADIGAGVPSVGAAAWTAPVTGAAVIVSACVGAAHRVTGAARGALLGVAGGLAYSFAAALVKDLTGRYHGNPWTTLATWPTAALLVAVAVGLLLNQTAFQHGRLAAPLTALTLTDPIAGFVIGVTVFRETLTPEPARLAGLVVSGGVVAVGVWLAATTTPTRPAVAGRRSDRS</sequence>
<feature type="transmembrane region" description="Helical" evidence="1">
    <location>
        <begin position="83"/>
        <end position="101"/>
    </location>
</feature>
<evidence type="ECO:0008006" key="4">
    <source>
        <dbReference type="Google" id="ProtNLM"/>
    </source>
</evidence>
<keyword evidence="3" id="KW-1185">Reference proteome</keyword>
<dbReference type="AlphaFoldDB" id="A0A136Q065"/>
<dbReference type="NCBIfam" id="NF038012">
    <property type="entry name" value="DMT_1"/>
    <property type="match status" value="1"/>
</dbReference>
<comment type="caution">
    <text evidence="2">The sequence shown here is derived from an EMBL/GenBank/DDBJ whole genome shotgun (WGS) entry which is preliminary data.</text>
</comment>
<dbReference type="Proteomes" id="UP000070620">
    <property type="component" value="Unassembled WGS sequence"/>
</dbReference>
<feature type="transmembrane region" description="Helical" evidence="1">
    <location>
        <begin position="55"/>
        <end position="77"/>
    </location>
</feature>
<keyword evidence="1" id="KW-1133">Transmembrane helix</keyword>
<evidence type="ECO:0000313" key="2">
    <source>
        <dbReference type="EMBL" id="KXK63954.1"/>
    </source>
</evidence>
<proteinExistence type="predicted"/>
<evidence type="ECO:0000313" key="3">
    <source>
        <dbReference type="Proteomes" id="UP000070620"/>
    </source>
</evidence>
<feature type="transmembrane region" description="Helical" evidence="1">
    <location>
        <begin position="176"/>
        <end position="196"/>
    </location>
</feature>
<dbReference type="PANTHER" id="PTHR40761:SF1">
    <property type="entry name" value="CONSERVED INTEGRAL MEMBRANE ALANINE VALINE AND LEUCINE RICH PROTEIN-RELATED"/>
    <property type="match status" value="1"/>
</dbReference>
<protein>
    <recommendedName>
        <fullName evidence="4">EamA domain-containing protein</fullName>
    </recommendedName>
</protein>
<evidence type="ECO:0000256" key="1">
    <source>
        <dbReference type="SAM" id="Phobius"/>
    </source>
</evidence>
<dbReference type="PANTHER" id="PTHR40761">
    <property type="entry name" value="CONSERVED INTEGRAL MEMBRANE ALANINE VALINE AND LEUCINE RICH PROTEIN-RELATED"/>
    <property type="match status" value="1"/>
</dbReference>
<keyword evidence="1" id="KW-0472">Membrane</keyword>